<dbReference type="PROSITE" id="PS00041">
    <property type="entry name" value="HTH_ARAC_FAMILY_1"/>
    <property type="match status" value="1"/>
</dbReference>
<dbReference type="PANTHER" id="PTHR43280:SF28">
    <property type="entry name" value="HTH-TYPE TRANSCRIPTIONAL ACTIVATOR RHAS"/>
    <property type="match status" value="1"/>
</dbReference>
<reference evidence="5 6" key="1">
    <citation type="submission" date="2016-02" db="EMBL/GenBank/DDBJ databases">
        <title>Comparison of Clostridium stercorarium subspecies using comparative genomics and transcriptomics.</title>
        <authorList>
            <person name="Schellenberg J."/>
            <person name="Thallinger G."/>
            <person name="Levin D.B."/>
            <person name="Zhang X."/>
            <person name="Alvare G."/>
            <person name="Fristensky B."/>
            <person name="Sparling R."/>
        </authorList>
    </citation>
    <scope>NUCLEOTIDE SEQUENCE [LARGE SCALE GENOMIC DNA]</scope>
    <source>
        <strain evidence="5 6">DSM 2910</strain>
    </source>
</reference>
<gene>
    <name evidence="5" type="ORF">CSTERTH_05770</name>
</gene>
<keyword evidence="1" id="KW-0805">Transcription regulation</keyword>
<evidence type="ECO:0000256" key="1">
    <source>
        <dbReference type="ARBA" id="ARBA00023015"/>
    </source>
</evidence>
<dbReference type="Proteomes" id="UP000092971">
    <property type="component" value="Chromosome"/>
</dbReference>
<dbReference type="PRINTS" id="PR00032">
    <property type="entry name" value="HTHARAC"/>
</dbReference>
<name>A0A1B1YCT5_THEST</name>
<protein>
    <submittedName>
        <fullName evidence="5">AraC family transcriptional regulator</fullName>
    </submittedName>
</protein>
<feature type="domain" description="HTH araC/xylS-type" evidence="4">
    <location>
        <begin position="187"/>
        <end position="285"/>
    </location>
</feature>
<dbReference type="Pfam" id="PF12833">
    <property type="entry name" value="HTH_18"/>
    <property type="match status" value="1"/>
</dbReference>
<dbReference type="InterPro" id="IPR009057">
    <property type="entry name" value="Homeodomain-like_sf"/>
</dbReference>
<dbReference type="InterPro" id="IPR018060">
    <property type="entry name" value="HTH_AraC"/>
</dbReference>
<dbReference type="InterPro" id="IPR037923">
    <property type="entry name" value="HTH-like"/>
</dbReference>
<dbReference type="OrthoDB" id="9791615at2"/>
<dbReference type="EMBL" id="CP014672">
    <property type="protein sequence ID" value="ANW98579.1"/>
    <property type="molecule type" value="Genomic_DNA"/>
</dbReference>
<dbReference type="AlphaFoldDB" id="A0A1B1YCT5"/>
<dbReference type="SUPFAM" id="SSF46689">
    <property type="entry name" value="Homeodomain-like"/>
    <property type="match status" value="2"/>
</dbReference>
<keyword evidence="3" id="KW-0804">Transcription</keyword>
<dbReference type="SMART" id="SM00342">
    <property type="entry name" value="HTH_ARAC"/>
    <property type="match status" value="1"/>
</dbReference>
<dbReference type="RefSeq" id="WP_015358897.1">
    <property type="nucleotide sequence ID" value="NZ_CP014672.1"/>
</dbReference>
<dbReference type="PROSITE" id="PS01124">
    <property type="entry name" value="HTH_ARAC_FAMILY_2"/>
    <property type="match status" value="1"/>
</dbReference>
<dbReference type="GO" id="GO:0003700">
    <property type="term" value="F:DNA-binding transcription factor activity"/>
    <property type="evidence" value="ECO:0007669"/>
    <property type="project" value="InterPro"/>
</dbReference>
<dbReference type="Gene3D" id="2.60.120.10">
    <property type="entry name" value="Jelly Rolls"/>
    <property type="match status" value="1"/>
</dbReference>
<keyword evidence="2" id="KW-0238">DNA-binding</keyword>
<evidence type="ECO:0000256" key="2">
    <source>
        <dbReference type="ARBA" id="ARBA00023125"/>
    </source>
</evidence>
<evidence type="ECO:0000256" key="3">
    <source>
        <dbReference type="ARBA" id="ARBA00023163"/>
    </source>
</evidence>
<dbReference type="SUPFAM" id="SSF51215">
    <property type="entry name" value="Regulatory protein AraC"/>
    <property type="match status" value="1"/>
</dbReference>
<evidence type="ECO:0000313" key="6">
    <source>
        <dbReference type="Proteomes" id="UP000092971"/>
    </source>
</evidence>
<dbReference type="PANTHER" id="PTHR43280">
    <property type="entry name" value="ARAC-FAMILY TRANSCRIPTIONAL REGULATOR"/>
    <property type="match status" value="1"/>
</dbReference>
<dbReference type="InterPro" id="IPR014710">
    <property type="entry name" value="RmlC-like_jellyroll"/>
</dbReference>
<proteinExistence type="predicted"/>
<dbReference type="GO" id="GO:0043565">
    <property type="term" value="F:sequence-specific DNA binding"/>
    <property type="evidence" value="ECO:0007669"/>
    <property type="project" value="InterPro"/>
</dbReference>
<organism evidence="5 6">
    <name type="scientific">Thermoclostridium stercorarium subsp. thermolacticum DSM 2910</name>
    <dbReference type="NCBI Taxonomy" id="1121336"/>
    <lineage>
        <taxon>Bacteria</taxon>
        <taxon>Bacillati</taxon>
        <taxon>Bacillota</taxon>
        <taxon>Clostridia</taxon>
        <taxon>Eubacteriales</taxon>
        <taxon>Oscillospiraceae</taxon>
        <taxon>Thermoclostridium</taxon>
    </lineage>
</organism>
<evidence type="ECO:0000259" key="4">
    <source>
        <dbReference type="PROSITE" id="PS01124"/>
    </source>
</evidence>
<sequence length="288" mass="34137">MDFNLLKENRQHGDFTFPIGFYTMVYHDPSGMLDLHWHDELEFLLMTAGTATFRVGDNQIMVKEGQALFIKSGEIHSAFSDGGVWGFSAIVFHPNLLNSNPYDKIQNDYVNPIKNRQYVFTTLIAGEELWERELIDHLKKIIEIAGKKEYTYELLIKAHLYSIFSLLLRNAKTETERDLKYKCDRLKNVIQYIQTNYNRHIHLSELSRMANMSEGHFCRYFKKIVAKTPIEYLNYIRVIKACDLLRNTDRKILDVAMEVGFNNFSYFIDRFKKYMKITPAEYRKKYRF</sequence>
<dbReference type="InterPro" id="IPR018062">
    <property type="entry name" value="HTH_AraC-typ_CS"/>
</dbReference>
<dbReference type="Pfam" id="PF02311">
    <property type="entry name" value="AraC_binding"/>
    <property type="match status" value="1"/>
</dbReference>
<dbReference type="CDD" id="cd02208">
    <property type="entry name" value="cupin_RmlC-like"/>
    <property type="match status" value="1"/>
</dbReference>
<dbReference type="Gene3D" id="1.10.10.60">
    <property type="entry name" value="Homeodomain-like"/>
    <property type="match status" value="2"/>
</dbReference>
<accession>A0A1B1YCT5</accession>
<dbReference type="InterPro" id="IPR020449">
    <property type="entry name" value="Tscrpt_reg_AraC-type_HTH"/>
</dbReference>
<evidence type="ECO:0000313" key="5">
    <source>
        <dbReference type="EMBL" id="ANW98579.1"/>
    </source>
</evidence>
<dbReference type="InterPro" id="IPR003313">
    <property type="entry name" value="AraC-bd"/>
</dbReference>